<protein>
    <submittedName>
        <fullName evidence="5">Creatinase/Prolidase N-terminal domain-containing protein</fullName>
    </submittedName>
</protein>
<keyword evidence="6" id="KW-1185">Reference proteome</keyword>
<dbReference type="Pfam" id="PF01321">
    <property type="entry name" value="Creatinase_N"/>
    <property type="match status" value="1"/>
</dbReference>
<evidence type="ECO:0000256" key="3">
    <source>
        <dbReference type="ARBA" id="ARBA00022801"/>
    </source>
</evidence>
<dbReference type="InterPro" id="IPR000587">
    <property type="entry name" value="Creatinase_N"/>
</dbReference>
<dbReference type="Gene3D" id="3.40.350.10">
    <property type="entry name" value="Creatinase/prolidase N-terminal domain"/>
    <property type="match status" value="1"/>
</dbReference>
<dbReference type="GO" id="GO:0046872">
    <property type="term" value="F:metal ion binding"/>
    <property type="evidence" value="ECO:0007669"/>
    <property type="project" value="UniProtKB-KW"/>
</dbReference>
<keyword evidence="3" id="KW-0378">Hydrolase</keyword>
<proteinExistence type="inferred from homology"/>
<dbReference type="PANTHER" id="PTHR43763">
    <property type="entry name" value="XAA-PRO AMINOPEPTIDASE 1"/>
    <property type="match status" value="1"/>
</dbReference>
<dbReference type="AlphaFoldDB" id="A0AAD6TRX3"/>
<evidence type="ECO:0000256" key="2">
    <source>
        <dbReference type="ARBA" id="ARBA00022723"/>
    </source>
</evidence>
<evidence type="ECO:0000313" key="6">
    <source>
        <dbReference type="Proteomes" id="UP001222325"/>
    </source>
</evidence>
<reference evidence="5" key="1">
    <citation type="submission" date="2023-03" db="EMBL/GenBank/DDBJ databases">
        <title>Massive genome expansion in bonnet fungi (Mycena s.s.) driven by repeated elements and novel gene families across ecological guilds.</title>
        <authorList>
            <consortium name="Lawrence Berkeley National Laboratory"/>
            <person name="Harder C.B."/>
            <person name="Miyauchi S."/>
            <person name="Viragh M."/>
            <person name="Kuo A."/>
            <person name="Thoen E."/>
            <person name="Andreopoulos B."/>
            <person name="Lu D."/>
            <person name="Skrede I."/>
            <person name="Drula E."/>
            <person name="Henrissat B."/>
            <person name="Morin E."/>
            <person name="Kohler A."/>
            <person name="Barry K."/>
            <person name="LaButti K."/>
            <person name="Morin E."/>
            <person name="Salamov A."/>
            <person name="Lipzen A."/>
            <person name="Mereny Z."/>
            <person name="Hegedus B."/>
            <person name="Baldrian P."/>
            <person name="Stursova M."/>
            <person name="Weitz H."/>
            <person name="Taylor A."/>
            <person name="Grigoriev I.V."/>
            <person name="Nagy L.G."/>
            <person name="Martin F."/>
            <person name="Kauserud H."/>
        </authorList>
    </citation>
    <scope>NUCLEOTIDE SEQUENCE</scope>
    <source>
        <strain evidence="5">CBHHK173m</strain>
    </source>
</reference>
<dbReference type="InterPro" id="IPR050422">
    <property type="entry name" value="X-Pro_aminopeptidase_P"/>
</dbReference>
<dbReference type="Proteomes" id="UP001222325">
    <property type="component" value="Unassembled WGS sequence"/>
</dbReference>
<dbReference type="SUPFAM" id="SSF53092">
    <property type="entry name" value="Creatinase/prolidase N-terminal domain"/>
    <property type="match status" value="1"/>
</dbReference>
<dbReference type="GO" id="GO:0016787">
    <property type="term" value="F:hydrolase activity"/>
    <property type="evidence" value="ECO:0007669"/>
    <property type="project" value="UniProtKB-KW"/>
</dbReference>
<feature type="domain" description="Creatinase N-terminal" evidence="4">
    <location>
        <begin position="46"/>
        <end position="158"/>
    </location>
</feature>
<organism evidence="5 6">
    <name type="scientific">Mycena belliarum</name>
    <dbReference type="NCBI Taxonomy" id="1033014"/>
    <lineage>
        <taxon>Eukaryota</taxon>
        <taxon>Fungi</taxon>
        <taxon>Dikarya</taxon>
        <taxon>Basidiomycota</taxon>
        <taxon>Agaricomycotina</taxon>
        <taxon>Agaricomycetes</taxon>
        <taxon>Agaricomycetidae</taxon>
        <taxon>Agaricales</taxon>
        <taxon>Marasmiineae</taxon>
        <taxon>Mycenaceae</taxon>
        <taxon>Mycena</taxon>
    </lineage>
</organism>
<evidence type="ECO:0000313" key="5">
    <source>
        <dbReference type="EMBL" id="KAJ7074964.1"/>
    </source>
</evidence>
<dbReference type="InterPro" id="IPR029149">
    <property type="entry name" value="Creatin/AminoP/Spt16_N"/>
</dbReference>
<evidence type="ECO:0000256" key="1">
    <source>
        <dbReference type="ARBA" id="ARBA00008766"/>
    </source>
</evidence>
<accession>A0AAD6TRX3</accession>
<evidence type="ECO:0000259" key="4">
    <source>
        <dbReference type="Pfam" id="PF01321"/>
    </source>
</evidence>
<gene>
    <name evidence="5" type="ORF">B0H15DRAFT_44965</name>
</gene>
<dbReference type="PANTHER" id="PTHR43763:SF6">
    <property type="entry name" value="XAA-PRO AMINOPEPTIDASE 1"/>
    <property type="match status" value="1"/>
</dbReference>
<dbReference type="FunFam" id="3.40.350.10:FF:000003">
    <property type="entry name" value="Xaa-pro aminopeptidase P"/>
    <property type="match status" value="1"/>
</dbReference>
<keyword evidence="2" id="KW-0479">Metal-binding</keyword>
<comment type="similarity">
    <text evidence="1">Belongs to the peptidase M24B family.</text>
</comment>
<sequence>MLRVRHLSRLSFSASTKAPPAQSRIGALSRRLTMGAGAQTVHTSERLAKLRQLLAQEQVHAFVVPSEDQHSSEYLAGCDERRAFISGFNGSAGCAIITPKDAFLFTDGRYFLQAEQQLDSNWTLMKQGLPDVPTWQDFLSKKLGPSSRIGIDASLISAGSSSHTR</sequence>
<name>A0AAD6TRX3_9AGAR</name>
<comment type="caution">
    <text evidence="5">The sequence shown here is derived from an EMBL/GenBank/DDBJ whole genome shotgun (WGS) entry which is preliminary data.</text>
</comment>
<dbReference type="EMBL" id="JARJCN010000107">
    <property type="protein sequence ID" value="KAJ7074964.1"/>
    <property type="molecule type" value="Genomic_DNA"/>
</dbReference>